<evidence type="ECO:0000256" key="8">
    <source>
        <dbReference type="ARBA" id="ARBA00022771"/>
    </source>
</evidence>
<keyword evidence="5" id="KW-0808">Transferase</keyword>
<dbReference type="Pfam" id="PF04757">
    <property type="entry name" value="Pex2_Pex12"/>
    <property type="match status" value="1"/>
</dbReference>
<dbReference type="EMBL" id="OC320705">
    <property type="protein sequence ID" value="CAD7408654.1"/>
    <property type="molecule type" value="Genomic_DNA"/>
</dbReference>
<dbReference type="PANTHER" id="PTHR48178:SF1">
    <property type="entry name" value="PEROXISOME BIOGENESIS FACTOR 2"/>
    <property type="match status" value="1"/>
</dbReference>
<evidence type="ECO:0000256" key="12">
    <source>
        <dbReference type="ARBA" id="ARBA00022989"/>
    </source>
</evidence>
<dbReference type="GO" id="GO:0008270">
    <property type="term" value="F:zinc ion binding"/>
    <property type="evidence" value="ECO:0007669"/>
    <property type="project" value="UniProtKB-KW"/>
</dbReference>
<evidence type="ECO:0000256" key="13">
    <source>
        <dbReference type="ARBA" id="ARBA00023136"/>
    </source>
</evidence>
<evidence type="ECO:0000256" key="9">
    <source>
        <dbReference type="ARBA" id="ARBA00022786"/>
    </source>
</evidence>
<comment type="subcellular location">
    <subcellularLocation>
        <location evidence="1">Peroxisome membrane</location>
        <topology evidence="1">Multi-pass membrane protein</topology>
    </subcellularLocation>
</comment>
<comment type="similarity">
    <text evidence="3">Belongs to the pex2/pex10/pex12 family.</text>
</comment>
<evidence type="ECO:0000256" key="10">
    <source>
        <dbReference type="ARBA" id="ARBA00022833"/>
    </source>
</evidence>
<organism evidence="19">
    <name type="scientific">Timema cristinae</name>
    <name type="common">Walking stick</name>
    <dbReference type="NCBI Taxonomy" id="61476"/>
    <lineage>
        <taxon>Eukaryota</taxon>
        <taxon>Metazoa</taxon>
        <taxon>Ecdysozoa</taxon>
        <taxon>Arthropoda</taxon>
        <taxon>Hexapoda</taxon>
        <taxon>Insecta</taxon>
        <taxon>Pterygota</taxon>
        <taxon>Neoptera</taxon>
        <taxon>Polyneoptera</taxon>
        <taxon>Phasmatodea</taxon>
        <taxon>Timematodea</taxon>
        <taxon>Timematoidea</taxon>
        <taxon>Timematidae</taxon>
        <taxon>Timema</taxon>
    </lineage>
</organism>
<evidence type="ECO:0000313" key="19">
    <source>
        <dbReference type="EMBL" id="CAD7408654.1"/>
    </source>
</evidence>
<keyword evidence="11" id="KW-0653">Protein transport</keyword>
<evidence type="ECO:0000256" key="16">
    <source>
        <dbReference type="ARBA" id="ARBA00034438"/>
    </source>
</evidence>
<protein>
    <recommendedName>
        <fullName evidence="17">RING-type E3 ubiquitin transferase (cysteine targeting)</fullName>
        <ecNumber evidence="17">2.3.2.36</ecNumber>
    </recommendedName>
    <alternativeName>
        <fullName evidence="15">Peroxin-2</fullName>
    </alternativeName>
</protein>
<keyword evidence="10" id="KW-0862">Zinc</keyword>
<dbReference type="InterPro" id="IPR025654">
    <property type="entry name" value="PEX2/10"/>
</dbReference>
<keyword evidence="4" id="KW-0813">Transport</keyword>
<evidence type="ECO:0000256" key="4">
    <source>
        <dbReference type="ARBA" id="ARBA00022448"/>
    </source>
</evidence>
<dbReference type="InterPro" id="IPR006845">
    <property type="entry name" value="Pex_N"/>
</dbReference>
<evidence type="ECO:0000256" key="6">
    <source>
        <dbReference type="ARBA" id="ARBA00022692"/>
    </source>
</evidence>
<feature type="domain" description="Pex N-terminal" evidence="18">
    <location>
        <begin position="61"/>
        <end position="125"/>
    </location>
</feature>
<dbReference type="PANTHER" id="PTHR48178">
    <property type="entry name" value="PEROXISOME BIOGENESIS FACTOR 2"/>
    <property type="match status" value="1"/>
</dbReference>
<keyword evidence="13" id="KW-0472">Membrane</keyword>
<keyword evidence="14" id="KW-0576">Peroxisome</keyword>
<dbReference type="AlphaFoldDB" id="A0A7R9H484"/>
<evidence type="ECO:0000259" key="18">
    <source>
        <dbReference type="Pfam" id="PF04757"/>
    </source>
</evidence>
<keyword evidence="7" id="KW-0479">Metal-binding</keyword>
<comment type="pathway">
    <text evidence="2">Protein modification; protein ubiquitination.</text>
</comment>
<evidence type="ECO:0000256" key="14">
    <source>
        <dbReference type="ARBA" id="ARBA00023140"/>
    </source>
</evidence>
<dbReference type="GO" id="GO:0061630">
    <property type="term" value="F:ubiquitin protein ligase activity"/>
    <property type="evidence" value="ECO:0007669"/>
    <property type="project" value="UniProtKB-EC"/>
</dbReference>
<comment type="catalytic activity">
    <reaction evidence="16">
        <text>[E2 ubiquitin-conjugating enzyme]-S-ubiquitinyl-L-cysteine + [acceptor protein]-L-cysteine = [E2 ubiquitin-conjugating enzyme]-L-cysteine + [acceptor protein]-S-ubiquitinyl-L-cysteine.</text>
        <dbReference type="EC" id="2.3.2.36"/>
    </reaction>
</comment>
<sequence>MSSVEEVYVLRSLQLNAIELDKQVLEILKTQVSNTAKFINVGVVGNYQPEIDALLKLILWKIPHILNWTEKGVKVVSFVNLLVFMLQGRYPTLVDRLLSHRIVSSGGSRNPDYQFTSRELLWHSLNWSKISGRAPPQGTGREMLTPALIWGLLDPVCGETPSGAGYQGRTN</sequence>
<evidence type="ECO:0000256" key="3">
    <source>
        <dbReference type="ARBA" id="ARBA00008704"/>
    </source>
</evidence>
<evidence type="ECO:0000256" key="1">
    <source>
        <dbReference type="ARBA" id="ARBA00004585"/>
    </source>
</evidence>
<accession>A0A7R9H484</accession>
<keyword evidence="8" id="KW-0863">Zinc-finger</keyword>
<keyword evidence="12" id="KW-1133">Transmembrane helix</keyword>
<keyword evidence="6" id="KW-0812">Transmembrane</keyword>
<dbReference type="GO" id="GO:0005778">
    <property type="term" value="C:peroxisomal membrane"/>
    <property type="evidence" value="ECO:0007669"/>
    <property type="project" value="UniProtKB-SubCell"/>
</dbReference>
<evidence type="ECO:0000256" key="5">
    <source>
        <dbReference type="ARBA" id="ARBA00022679"/>
    </source>
</evidence>
<reference evidence="19" key="1">
    <citation type="submission" date="2020-11" db="EMBL/GenBank/DDBJ databases">
        <authorList>
            <person name="Tran Van P."/>
        </authorList>
    </citation>
    <scope>NUCLEOTIDE SEQUENCE</scope>
</reference>
<gene>
    <name evidence="19" type="ORF">TCEB3V08_LOCUS9633</name>
</gene>
<evidence type="ECO:0000256" key="2">
    <source>
        <dbReference type="ARBA" id="ARBA00004906"/>
    </source>
</evidence>
<proteinExistence type="inferred from homology"/>
<evidence type="ECO:0000256" key="11">
    <source>
        <dbReference type="ARBA" id="ARBA00022927"/>
    </source>
</evidence>
<name>A0A7R9H484_TIMCR</name>
<dbReference type="GO" id="GO:0016558">
    <property type="term" value="P:protein import into peroxisome matrix"/>
    <property type="evidence" value="ECO:0007669"/>
    <property type="project" value="InterPro"/>
</dbReference>
<evidence type="ECO:0000256" key="7">
    <source>
        <dbReference type="ARBA" id="ARBA00022723"/>
    </source>
</evidence>
<keyword evidence="9" id="KW-0833">Ubl conjugation pathway</keyword>
<evidence type="ECO:0000256" key="17">
    <source>
        <dbReference type="ARBA" id="ARBA00034523"/>
    </source>
</evidence>
<dbReference type="EC" id="2.3.2.36" evidence="17"/>
<evidence type="ECO:0000256" key="15">
    <source>
        <dbReference type="ARBA" id="ARBA00032511"/>
    </source>
</evidence>